<comment type="caution">
    <text evidence="1">The sequence shown here is derived from an EMBL/GenBank/DDBJ whole genome shotgun (WGS) entry which is preliminary data.</text>
</comment>
<name>A0A146GDA9_TERSA</name>
<sequence>MHAQTLISDSFDLNGTTRTAGGNLNGLPPEVGSGTWYSNAKFGADGGATVANTGVDSFGLISFTNPGTTLTAQASVITVTSGWISVGFQHSSTNSNWFDSSNSLLFGLLTPTGGWQLKNGATLVASGTLSNFTSTNPYTLELVYNPTTAIAGLLINGINVSGNRSVTLSKSIGSSGFFIYGNGSATTSALATDFSVVAVPEPSPKLLVMMGLLLGMLILRRGSFRS</sequence>
<dbReference type="AlphaFoldDB" id="A0A146GDA9"/>
<protein>
    <submittedName>
        <fullName evidence="1">PEP-CTERM protein-sorting domain-containing protein</fullName>
    </submittedName>
</protein>
<keyword evidence="2" id="KW-1185">Reference proteome</keyword>
<proteinExistence type="predicted"/>
<dbReference type="RefSeq" id="WP_075080270.1">
    <property type="nucleotide sequence ID" value="NZ_BDCO01000002.1"/>
</dbReference>
<dbReference type="Proteomes" id="UP000076023">
    <property type="component" value="Unassembled WGS sequence"/>
</dbReference>
<dbReference type="STRING" id="690879.TSACC_23089"/>
<gene>
    <name evidence="1" type="ORF">TSACC_23089</name>
</gene>
<evidence type="ECO:0000313" key="2">
    <source>
        <dbReference type="Proteomes" id="UP000076023"/>
    </source>
</evidence>
<dbReference type="EMBL" id="BDCO01000002">
    <property type="protein sequence ID" value="GAT34657.1"/>
    <property type="molecule type" value="Genomic_DNA"/>
</dbReference>
<evidence type="ECO:0000313" key="1">
    <source>
        <dbReference type="EMBL" id="GAT34657.1"/>
    </source>
</evidence>
<reference evidence="2" key="1">
    <citation type="journal article" date="2017" name="Genome Announc.">
        <title>Draft Genome Sequence of Terrimicrobium sacchariphilum NM-5T, a Facultative Anaerobic Soil Bacterium of the Class Spartobacteria.</title>
        <authorList>
            <person name="Qiu Y.L."/>
            <person name="Tourlousse D.M."/>
            <person name="Matsuura N."/>
            <person name="Ohashi A."/>
            <person name="Sekiguchi Y."/>
        </authorList>
    </citation>
    <scope>NUCLEOTIDE SEQUENCE [LARGE SCALE GENOMIC DNA]</scope>
    <source>
        <strain evidence="2">NM-5</strain>
    </source>
</reference>
<accession>A0A146GDA9</accession>
<organism evidence="1 2">
    <name type="scientific">Terrimicrobium sacchariphilum</name>
    <dbReference type="NCBI Taxonomy" id="690879"/>
    <lineage>
        <taxon>Bacteria</taxon>
        <taxon>Pseudomonadati</taxon>
        <taxon>Verrucomicrobiota</taxon>
        <taxon>Terrimicrobiia</taxon>
        <taxon>Terrimicrobiales</taxon>
        <taxon>Terrimicrobiaceae</taxon>
        <taxon>Terrimicrobium</taxon>
    </lineage>
</organism>
<dbReference type="InParanoid" id="A0A146GDA9"/>